<dbReference type="Gene3D" id="4.10.410.10">
    <property type="entry name" value="Pancreatic trypsin inhibitor Kunitz domain"/>
    <property type="match status" value="1"/>
</dbReference>
<dbReference type="InterPro" id="IPR036880">
    <property type="entry name" value="Kunitz_BPTI_sf"/>
</dbReference>
<keyword evidence="1" id="KW-0732">Signal</keyword>
<evidence type="ECO:0000313" key="2">
    <source>
        <dbReference type="EMBL" id="MAA11692.1"/>
    </source>
</evidence>
<feature type="signal peptide" evidence="1">
    <location>
        <begin position="1"/>
        <end position="23"/>
    </location>
</feature>
<proteinExistence type="predicted"/>
<reference evidence="2" key="1">
    <citation type="journal article" date="2017" name="Parasit. Vectors">
        <title>Sialotranscriptomics of Rhipicephalus zambeziensis reveals intricate expression profiles of secretory proteins and suggests tight temporal transcriptional regulation during blood-feeding.</title>
        <authorList>
            <person name="de Castro M.H."/>
            <person name="de Klerk D."/>
            <person name="Pienaar R."/>
            <person name="Rees D.J.G."/>
            <person name="Mans B.J."/>
        </authorList>
    </citation>
    <scope>NUCLEOTIDE SEQUENCE</scope>
    <source>
        <tissue evidence="2">Salivary glands</tissue>
    </source>
</reference>
<organism evidence="2">
    <name type="scientific">Rhipicephalus zambeziensis</name>
    <dbReference type="NCBI Taxonomy" id="60191"/>
    <lineage>
        <taxon>Eukaryota</taxon>
        <taxon>Metazoa</taxon>
        <taxon>Ecdysozoa</taxon>
        <taxon>Arthropoda</taxon>
        <taxon>Chelicerata</taxon>
        <taxon>Arachnida</taxon>
        <taxon>Acari</taxon>
        <taxon>Parasitiformes</taxon>
        <taxon>Ixodida</taxon>
        <taxon>Ixodoidea</taxon>
        <taxon>Ixodidae</taxon>
        <taxon>Rhipicephalinae</taxon>
        <taxon>Rhipicephalus</taxon>
        <taxon>Rhipicephalus</taxon>
    </lineage>
</organism>
<dbReference type="GO" id="GO:0004867">
    <property type="term" value="F:serine-type endopeptidase inhibitor activity"/>
    <property type="evidence" value="ECO:0007669"/>
    <property type="project" value="InterPro"/>
</dbReference>
<dbReference type="EMBL" id="GFPF01000546">
    <property type="protein sequence ID" value="MAA11692.1"/>
    <property type="molecule type" value="Transcribed_RNA"/>
</dbReference>
<dbReference type="SUPFAM" id="SSF57362">
    <property type="entry name" value="BPTI-like"/>
    <property type="match status" value="1"/>
</dbReference>
<protein>
    <submittedName>
        <fullName evidence="2">Pancreatic trypsin inhibitor</fullName>
    </submittedName>
</protein>
<sequence>MASTLKVFMLLAFILLVLQQAYGSKDVEERGDDFNCNKRDGPCSLRSLCECDPNLKLGRHSDQLWHYNRRTNRCERGGYRDNCNSHTSAGACVMACET</sequence>
<dbReference type="AlphaFoldDB" id="A0A224YD08"/>
<accession>A0A224YD08</accession>
<feature type="chain" id="PRO_5013393363" evidence="1">
    <location>
        <begin position="24"/>
        <end position="98"/>
    </location>
</feature>
<name>A0A224YD08_9ACAR</name>
<evidence type="ECO:0000256" key="1">
    <source>
        <dbReference type="SAM" id="SignalP"/>
    </source>
</evidence>